<sequence>MVNIKGGIFLPLYSLDSQKTIVKPFLMDVYPVTNEDYKKFILQNPTWSKTKIKSIYADTNYLHQWNSDTSFNATIALSPVVNVSWFAAKKYCECQGKRLPSVAEWELAGRASETKADASKDLKFNQWVLNWVSKSSPKVLPHVGSTFKNFYGVWDLHGLVWEWTFDFNSALTTGESRGNSGLDNTFFCGGGSFASKDINNYASFMRFASRSSVKAKYGVPNLGFRCVKNK</sequence>
<dbReference type="InterPro" id="IPR016187">
    <property type="entry name" value="CTDL_fold"/>
</dbReference>
<accession>A0A8J8JUD4</accession>
<dbReference type="PANTHER" id="PTHR23150">
    <property type="entry name" value="SULFATASE MODIFYING FACTOR 1, 2"/>
    <property type="match status" value="1"/>
</dbReference>
<keyword evidence="3" id="KW-1185">Reference proteome</keyword>
<comment type="caution">
    <text evidence="2">The sequence shown here is derived from an EMBL/GenBank/DDBJ whole genome shotgun (WGS) entry which is preliminary data.</text>
</comment>
<dbReference type="SUPFAM" id="SSF56436">
    <property type="entry name" value="C-type lectin-like"/>
    <property type="match status" value="1"/>
</dbReference>
<dbReference type="InterPro" id="IPR005532">
    <property type="entry name" value="SUMF_dom"/>
</dbReference>
<gene>
    <name evidence="2" type="ORF">GD597_15685</name>
</gene>
<dbReference type="AlphaFoldDB" id="A0A8J8JUD4"/>
<dbReference type="EMBL" id="WHPF01000011">
    <property type="protein sequence ID" value="NNV56913.1"/>
    <property type="molecule type" value="Genomic_DNA"/>
</dbReference>
<proteinExistence type="predicted"/>
<dbReference type="Proteomes" id="UP000598971">
    <property type="component" value="Unassembled WGS sequence"/>
</dbReference>
<dbReference type="GO" id="GO:0120147">
    <property type="term" value="F:formylglycine-generating oxidase activity"/>
    <property type="evidence" value="ECO:0007669"/>
    <property type="project" value="TreeGrafter"/>
</dbReference>
<dbReference type="Gene3D" id="3.90.1580.10">
    <property type="entry name" value="paralog of FGE (formylglycine-generating enzyme)"/>
    <property type="match status" value="1"/>
</dbReference>
<dbReference type="PANTHER" id="PTHR23150:SF19">
    <property type="entry name" value="FORMYLGLYCINE-GENERATING ENZYME"/>
    <property type="match status" value="1"/>
</dbReference>
<feature type="domain" description="Sulfatase-modifying factor enzyme-like" evidence="1">
    <location>
        <begin position="18"/>
        <end position="228"/>
    </location>
</feature>
<evidence type="ECO:0000259" key="1">
    <source>
        <dbReference type="Pfam" id="PF03781"/>
    </source>
</evidence>
<protein>
    <submittedName>
        <fullName evidence="2">SUMF1/EgtB/PvdO family nonheme iron enzyme</fullName>
    </submittedName>
</protein>
<reference evidence="2" key="1">
    <citation type="submission" date="2019-10" db="EMBL/GenBank/DDBJ databases">
        <title>Draft genome sequence of Panacibacter sp. KCS-6.</title>
        <authorList>
            <person name="Yim K.J."/>
        </authorList>
    </citation>
    <scope>NUCLEOTIDE SEQUENCE</scope>
    <source>
        <strain evidence="2">KCS-6</strain>
    </source>
</reference>
<name>A0A8J8JUD4_9BACT</name>
<dbReference type="Pfam" id="PF03781">
    <property type="entry name" value="FGE-sulfatase"/>
    <property type="match status" value="1"/>
</dbReference>
<organism evidence="2 3">
    <name type="scientific">Limnovirga soli</name>
    <dbReference type="NCBI Taxonomy" id="2656915"/>
    <lineage>
        <taxon>Bacteria</taxon>
        <taxon>Pseudomonadati</taxon>
        <taxon>Bacteroidota</taxon>
        <taxon>Chitinophagia</taxon>
        <taxon>Chitinophagales</taxon>
        <taxon>Chitinophagaceae</taxon>
        <taxon>Limnovirga</taxon>
    </lineage>
</organism>
<dbReference type="InterPro" id="IPR051043">
    <property type="entry name" value="Sulfatase_Mod_Factor_Kinase"/>
</dbReference>
<dbReference type="InterPro" id="IPR042095">
    <property type="entry name" value="SUMF_sf"/>
</dbReference>
<evidence type="ECO:0000313" key="2">
    <source>
        <dbReference type="EMBL" id="NNV56913.1"/>
    </source>
</evidence>
<evidence type="ECO:0000313" key="3">
    <source>
        <dbReference type="Proteomes" id="UP000598971"/>
    </source>
</evidence>